<feature type="domain" description="AMP-binding enzyme C-terminal" evidence="2">
    <location>
        <begin position="89"/>
        <end position="168"/>
    </location>
</feature>
<accession>A0A9N9DNL8</accession>
<organism evidence="3 4">
    <name type="scientific">Acaulospora morrowiae</name>
    <dbReference type="NCBI Taxonomy" id="94023"/>
    <lineage>
        <taxon>Eukaryota</taxon>
        <taxon>Fungi</taxon>
        <taxon>Fungi incertae sedis</taxon>
        <taxon>Mucoromycota</taxon>
        <taxon>Glomeromycotina</taxon>
        <taxon>Glomeromycetes</taxon>
        <taxon>Diversisporales</taxon>
        <taxon>Acaulosporaceae</taxon>
        <taxon>Acaulospora</taxon>
    </lineage>
</organism>
<dbReference type="Gene3D" id="3.30.300.30">
    <property type="match status" value="1"/>
</dbReference>
<evidence type="ECO:0000259" key="1">
    <source>
        <dbReference type="Pfam" id="PF00501"/>
    </source>
</evidence>
<evidence type="ECO:0000259" key="2">
    <source>
        <dbReference type="Pfam" id="PF13193"/>
    </source>
</evidence>
<dbReference type="InterPro" id="IPR000873">
    <property type="entry name" value="AMP-dep_synth/lig_dom"/>
</dbReference>
<dbReference type="Pfam" id="PF00501">
    <property type="entry name" value="AMP-binding"/>
    <property type="match status" value="1"/>
</dbReference>
<sequence>MLIPNVEAKIIADDGRELGYDELGELCVRGPNIMKGYLNNEGATNAAFDKDGFLYTGDAAIMDRQGNLFITDRLKELIKYKCFQVAPAELEEIIISHPVVSDAAVVGVNCEADAIEHPLAYITLKPEYEQSQEISNEIMDYVSNKVKPYKRLHDILFIGKIPKNESGKKLRRILRDKAKA</sequence>
<dbReference type="PANTHER" id="PTHR24096">
    <property type="entry name" value="LONG-CHAIN-FATTY-ACID--COA LIGASE"/>
    <property type="match status" value="1"/>
</dbReference>
<evidence type="ECO:0000313" key="3">
    <source>
        <dbReference type="EMBL" id="CAG8645938.1"/>
    </source>
</evidence>
<dbReference type="InterPro" id="IPR042099">
    <property type="entry name" value="ANL_N_sf"/>
</dbReference>
<dbReference type="EMBL" id="CAJVPV010009888">
    <property type="protein sequence ID" value="CAG8645938.1"/>
    <property type="molecule type" value="Genomic_DNA"/>
</dbReference>
<feature type="non-terminal residue" evidence="3">
    <location>
        <position position="1"/>
    </location>
</feature>
<keyword evidence="4" id="KW-1185">Reference proteome</keyword>
<dbReference type="InterPro" id="IPR025110">
    <property type="entry name" value="AMP-bd_C"/>
</dbReference>
<comment type="caution">
    <text evidence="3">The sequence shown here is derived from an EMBL/GenBank/DDBJ whole genome shotgun (WGS) entry which is preliminary data.</text>
</comment>
<proteinExistence type="predicted"/>
<dbReference type="Gene3D" id="3.40.50.12780">
    <property type="entry name" value="N-terminal domain of ligase-like"/>
    <property type="match status" value="1"/>
</dbReference>
<dbReference type="SUPFAM" id="SSF56801">
    <property type="entry name" value="Acetyl-CoA synthetase-like"/>
    <property type="match status" value="1"/>
</dbReference>
<reference evidence="3" key="1">
    <citation type="submission" date="2021-06" db="EMBL/GenBank/DDBJ databases">
        <authorList>
            <person name="Kallberg Y."/>
            <person name="Tangrot J."/>
            <person name="Rosling A."/>
        </authorList>
    </citation>
    <scope>NUCLEOTIDE SEQUENCE</scope>
    <source>
        <strain evidence="3">CL551</strain>
    </source>
</reference>
<dbReference type="GO" id="GO:0016405">
    <property type="term" value="F:CoA-ligase activity"/>
    <property type="evidence" value="ECO:0007669"/>
    <property type="project" value="TreeGrafter"/>
</dbReference>
<dbReference type="InterPro" id="IPR045851">
    <property type="entry name" value="AMP-bd_C_sf"/>
</dbReference>
<evidence type="ECO:0000313" key="4">
    <source>
        <dbReference type="Proteomes" id="UP000789342"/>
    </source>
</evidence>
<dbReference type="Pfam" id="PF13193">
    <property type="entry name" value="AMP-binding_C"/>
    <property type="match status" value="1"/>
</dbReference>
<name>A0A9N9DNL8_9GLOM</name>
<gene>
    <name evidence="3" type="ORF">AMORRO_LOCUS9732</name>
</gene>
<dbReference type="OrthoDB" id="1898221at2759"/>
<feature type="domain" description="AMP-dependent synthetase/ligase" evidence="1">
    <location>
        <begin position="2"/>
        <end position="38"/>
    </location>
</feature>
<dbReference type="Proteomes" id="UP000789342">
    <property type="component" value="Unassembled WGS sequence"/>
</dbReference>
<dbReference type="AlphaFoldDB" id="A0A9N9DNL8"/>
<dbReference type="PANTHER" id="PTHR24096:SF422">
    <property type="entry name" value="BCDNA.GH02901"/>
    <property type="match status" value="1"/>
</dbReference>
<protein>
    <submittedName>
        <fullName evidence="3">12007_t:CDS:1</fullName>
    </submittedName>
</protein>